<dbReference type="GO" id="GO:0046416">
    <property type="term" value="P:D-amino acid metabolic process"/>
    <property type="evidence" value="ECO:0007669"/>
    <property type="project" value="InterPro"/>
</dbReference>
<dbReference type="RefSeq" id="WP_138191560.1">
    <property type="nucleotide sequence ID" value="NZ_VCIW01000001.1"/>
</dbReference>
<name>A0A5R9GDU7_9BACL</name>
<dbReference type="GO" id="GO:0030170">
    <property type="term" value="F:pyridoxal phosphate binding"/>
    <property type="evidence" value="ECO:0007669"/>
    <property type="project" value="InterPro"/>
</dbReference>
<comment type="cofactor">
    <cofactor evidence="1">
        <name>pyridoxal 5'-phosphate</name>
        <dbReference type="ChEBI" id="CHEBI:597326"/>
    </cofactor>
</comment>
<keyword evidence="14" id="KW-1185">Reference proteome</keyword>
<dbReference type="InterPro" id="IPR043131">
    <property type="entry name" value="BCAT-like_N"/>
</dbReference>
<dbReference type="InterPro" id="IPR005784">
    <property type="entry name" value="D_amino_transT"/>
</dbReference>
<dbReference type="GO" id="GO:0005829">
    <property type="term" value="C:cytosol"/>
    <property type="evidence" value="ECO:0007669"/>
    <property type="project" value="TreeGrafter"/>
</dbReference>
<evidence type="ECO:0000256" key="7">
    <source>
        <dbReference type="ARBA" id="ARBA00022679"/>
    </source>
</evidence>
<dbReference type="CDD" id="cd01558">
    <property type="entry name" value="D-AAT_like"/>
    <property type="match status" value="1"/>
</dbReference>
<comment type="subunit">
    <text evidence="3">Homodimer.</text>
</comment>
<dbReference type="GO" id="GO:0008652">
    <property type="term" value="P:amino acid biosynthetic process"/>
    <property type="evidence" value="ECO:0007669"/>
    <property type="project" value="UniProtKB-ARBA"/>
</dbReference>
<dbReference type="AlphaFoldDB" id="A0A5R9GDU7"/>
<organism evidence="13 14">
    <name type="scientific">Paenibacillus antri</name>
    <dbReference type="NCBI Taxonomy" id="2582848"/>
    <lineage>
        <taxon>Bacteria</taxon>
        <taxon>Bacillati</taxon>
        <taxon>Bacillota</taxon>
        <taxon>Bacilli</taxon>
        <taxon>Bacillales</taxon>
        <taxon>Paenibacillaceae</taxon>
        <taxon>Paenibacillus</taxon>
    </lineage>
</organism>
<dbReference type="EC" id="2.6.1.21" evidence="4"/>
<evidence type="ECO:0000256" key="4">
    <source>
        <dbReference type="ARBA" id="ARBA00012874"/>
    </source>
</evidence>
<evidence type="ECO:0000313" key="14">
    <source>
        <dbReference type="Proteomes" id="UP000309676"/>
    </source>
</evidence>
<dbReference type="Pfam" id="PF01063">
    <property type="entry name" value="Aminotran_4"/>
    <property type="match status" value="1"/>
</dbReference>
<dbReference type="InterPro" id="IPR001544">
    <property type="entry name" value="Aminotrans_IV"/>
</dbReference>
<comment type="catalytic activity">
    <reaction evidence="12">
        <text>D-alanine + 2-oxoglutarate = D-glutamate + pyruvate</text>
        <dbReference type="Rhea" id="RHEA:15869"/>
        <dbReference type="ChEBI" id="CHEBI:15361"/>
        <dbReference type="ChEBI" id="CHEBI:16810"/>
        <dbReference type="ChEBI" id="CHEBI:29986"/>
        <dbReference type="ChEBI" id="CHEBI:57416"/>
        <dbReference type="EC" id="2.6.1.21"/>
    </reaction>
</comment>
<dbReference type="Gene3D" id="3.20.10.10">
    <property type="entry name" value="D-amino Acid Aminotransferase, subunit A, domain 2"/>
    <property type="match status" value="1"/>
</dbReference>
<evidence type="ECO:0000256" key="2">
    <source>
        <dbReference type="ARBA" id="ARBA00009320"/>
    </source>
</evidence>
<evidence type="ECO:0000256" key="8">
    <source>
        <dbReference type="ARBA" id="ARBA00022898"/>
    </source>
</evidence>
<dbReference type="GO" id="GO:0046394">
    <property type="term" value="P:carboxylic acid biosynthetic process"/>
    <property type="evidence" value="ECO:0007669"/>
    <property type="project" value="UniProtKB-ARBA"/>
</dbReference>
<proteinExistence type="inferred from homology"/>
<evidence type="ECO:0000256" key="10">
    <source>
        <dbReference type="ARBA" id="ARBA00033316"/>
    </source>
</evidence>
<reference evidence="13 14" key="1">
    <citation type="submission" date="2019-05" db="EMBL/GenBank/DDBJ databases">
        <authorList>
            <person name="Narsing Rao M.P."/>
            <person name="Li W.J."/>
        </authorList>
    </citation>
    <scope>NUCLEOTIDE SEQUENCE [LARGE SCALE GENOMIC DNA]</scope>
    <source>
        <strain evidence="13 14">SYSU_K30003</strain>
    </source>
</reference>
<evidence type="ECO:0000256" key="12">
    <source>
        <dbReference type="ARBA" id="ARBA00047911"/>
    </source>
</evidence>
<dbReference type="Gene3D" id="3.30.470.10">
    <property type="match status" value="1"/>
</dbReference>
<dbReference type="FunFam" id="3.20.10.10:FF:000002">
    <property type="entry name" value="D-alanine aminotransferase"/>
    <property type="match status" value="1"/>
</dbReference>
<keyword evidence="7 13" id="KW-0808">Transferase</keyword>
<dbReference type="Proteomes" id="UP000309676">
    <property type="component" value="Unassembled WGS sequence"/>
</dbReference>
<dbReference type="InterPro" id="IPR036038">
    <property type="entry name" value="Aminotransferase-like"/>
</dbReference>
<comment type="caution">
    <text evidence="13">The sequence shown here is derived from an EMBL/GenBank/DDBJ whole genome shotgun (WGS) entry which is preliminary data.</text>
</comment>
<keyword evidence="6 13" id="KW-0032">Aminotransferase</keyword>
<evidence type="ECO:0000313" key="13">
    <source>
        <dbReference type="EMBL" id="TLS53941.1"/>
    </source>
</evidence>
<accession>A0A5R9GDU7</accession>
<evidence type="ECO:0000256" key="5">
    <source>
        <dbReference type="ARBA" id="ARBA00021779"/>
    </source>
</evidence>
<comment type="similarity">
    <text evidence="2">Belongs to the class-IV pyridoxal-phosphate-dependent aminotransferase family.</text>
</comment>
<dbReference type="InterPro" id="IPR050571">
    <property type="entry name" value="Class-IV_PLP-Dep_Aminotrnsfr"/>
</dbReference>
<dbReference type="InterPro" id="IPR043132">
    <property type="entry name" value="BCAT-like_C"/>
</dbReference>
<sequence>MGKYVWNGERLLNRAEASVDVEDRGHTFGDGIYEVFRVYGGKTFEPELHWARFERSARELRIELPLPIAELERGVEELIEADGLAEGIVYLQLTRGAAPRAHPFPAEARPALTAFAKPLERPLSALESGTSVITRPDIRWLRCDIKSLNLLPNVLAKQEASEAGASEAVLHRDGVVTEGSSSNIAIAKDGVVRTHPANNLILHGVTRAVALRLAAELDIRVNEEPFTLDELYAADEAFLLGTTVEVMPIVRVDGRTVANGVPGPIARKLQAAFAKRI</sequence>
<evidence type="ECO:0000256" key="9">
    <source>
        <dbReference type="ARBA" id="ARBA00030138"/>
    </source>
</evidence>
<dbReference type="GO" id="GO:0047810">
    <property type="term" value="F:D-alanine-2-oxoglutarate aminotransferase activity"/>
    <property type="evidence" value="ECO:0007669"/>
    <property type="project" value="UniProtKB-EC"/>
</dbReference>
<dbReference type="PANTHER" id="PTHR42743">
    <property type="entry name" value="AMINO-ACID AMINOTRANSFERASE"/>
    <property type="match status" value="1"/>
</dbReference>
<dbReference type="SUPFAM" id="SSF56752">
    <property type="entry name" value="D-aminoacid aminotransferase-like PLP-dependent enzymes"/>
    <property type="match status" value="1"/>
</dbReference>
<dbReference type="NCBIfam" id="TIGR01121">
    <property type="entry name" value="D_amino_aminoT"/>
    <property type="match status" value="1"/>
</dbReference>
<dbReference type="OrthoDB" id="9805628at2"/>
<evidence type="ECO:0000256" key="11">
    <source>
        <dbReference type="ARBA" id="ARBA00033391"/>
    </source>
</evidence>
<evidence type="ECO:0000256" key="6">
    <source>
        <dbReference type="ARBA" id="ARBA00022576"/>
    </source>
</evidence>
<dbReference type="EMBL" id="VCIW01000001">
    <property type="protein sequence ID" value="TLS53941.1"/>
    <property type="molecule type" value="Genomic_DNA"/>
</dbReference>
<dbReference type="PANTHER" id="PTHR42743:SF10">
    <property type="entry name" value="D-ALANINE AMINOTRANSFERASE"/>
    <property type="match status" value="1"/>
</dbReference>
<keyword evidence="8" id="KW-0663">Pyridoxal phosphate</keyword>
<protein>
    <recommendedName>
        <fullName evidence="5">D-alanine aminotransferase</fullName>
        <ecNumber evidence="4">2.6.1.21</ecNumber>
    </recommendedName>
    <alternativeName>
        <fullName evidence="11">D-amino acid aminotransferase</fullName>
    </alternativeName>
    <alternativeName>
        <fullName evidence="9">D-amino acid transaminase</fullName>
    </alternativeName>
    <alternativeName>
        <fullName evidence="10">D-aspartate aminotransferase</fullName>
    </alternativeName>
</protein>
<dbReference type="NCBIfam" id="NF005209">
    <property type="entry name" value="PRK06680.1"/>
    <property type="match status" value="1"/>
</dbReference>
<gene>
    <name evidence="13" type="primary">dat</name>
    <name evidence="13" type="ORF">FE782_00890</name>
</gene>
<evidence type="ECO:0000256" key="3">
    <source>
        <dbReference type="ARBA" id="ARBA00011738"/>
    </source>
</evidence>
<evidence type="ECO:0000256" key="1">
    <source>
        <dbReference type="ARBA" id="ARBA00001933"/>
    </source>
</evidence>